<dbReference type="InterPro" id="IPR014440">
    <property type="entry name" value="HCCAis_GSTk"/>
</dbReference>
<dbReference type="InterPro" id="IPR001853">
    <property type="entry name" value="DSBA-like_thioredoxin_dom"/>
</dbReference>
<dbReference type="PANTHER" id="PTHR42943">
    <property type="entry name" value="GLUTATHIONE S-TRANSFERASE KAPPA"/>
    <property type="match status" value="1"/>
</dbReference>
<gene>
    <name evidence="4" type="ORF">SAMN04487940_108126</name>
</gene>
<dbReference type="EMBL" id="FNYY01000008">
    <property type="protein sequence ID" value="SEJ65005.1"/>
    <property type="molecule type" value="Genomic_DNA"/>
</dbReference>
<dbReference type="GO" id="GO:0018845">
    <property type="term" value="F:2-hydroxychromene-2-carboxylate isomerase activity"/>
    <property type="evidence" value="ECO:0007669"/>
    <property type="project" value="UniProtKB-UniRule"/>
</dbReference>
<name>A0A975ZNT9_9RHOB</name>
<dbReference type="InterPro" id="IPR044087">
    <property type="entry name" value="NahD-like"/>
</dbReference>
<evidence type="ECO:0000259" key="3">
    <source>
        <dbReference type="Pfam" id="PF01323"/>
    </source>
</evidence>
<dbReference type="EC" id="5.99.1.4" evidence="1"/>
<keyword evidence="5" id="KW-1185">Reference proteome</keyword>
<dbReference type="GeneID" id="80818795"/>
<dbReference type="InterPro" id="IPR036249">
    <property type="entry name" value="Thioredoxin-like_sf"/>
</dbReference>
<dbReference type="PIRSF" id="PIRSF006386">
    <property type="entry name" value="HCCAis_GSTk"/>
    <property type="match status" value="1"/>
</dbReference>
<sequence>MTQIDYYLATISPFTYLAGTELEAIAARHGASITYRPFDIMACFARTGGTPPKDRHPNRQVYRLQDMERRAKRLGKPLNLKPAHFPTNMAPSSYALIAAQNAGGGDLGALAHSFPRAVWAEDRDIAQDDVIRDLLEQAGFDPGLADSGLLTGAETYAANLEAAIEAGVFGSPFYVVGEQRFWGQDRLEDLDLHLAGKL</sequence>
<dbReference type="PANTHER" id="PTHR42943:SF2">
    <property type="entry name" value="GLUTATHIONE S-TRANSFERASE KAPPA 1"/>
    <property type="match status" value="1"/>
</dbReference>
<dbReference type="AlphaFoldDB" id="A0A975ZNT9"/>
<comment type="caution">
    <text evidence="4">The sequence shown here is derived from an EMBL/GenBank/DDBJ whole genome shotgun (WGS) entry which is preliminary data.</text>
</comment>
<dbReference type="SUPFAM" id="SSF52833">
    <property type="entry name" value="Thioredoxin-like"/>
    <property type="match status" value="1"/>
</dbReference>
<organism evidence="4 5">
    <name type="scientific">Marinovum algicola</name>
    <dbReference type="NCBI Taxonomy" id="42444"/>
    <lineage>
        <taxon>Bacteria</taxon>
        <taxon>Pseudomonadati</taxon>
        <taxon>Pseudomonadota</taxon>
        <taxon>Alphaproteobacteria</taxon>
        <taxon>Rhodobacterales</taxon>
        <taxon>Roseobacteraceae</taxon>
        <taxon>Marinovum</taxon>
    </lineage>
</organism>
<dbReference type="GO" id="GO:0004364">
    <property type="term" value="F:glutathione transferase activity"/>
    <property type="evidence" value="ECO:0007669"/>
    <property type="project" value="TreeGrafter"/>
</dbReference>
<feature type="domain" description="DSBA-like thioredoxin" evidence="3">
    <location>
        <begin position="3"/>
        <end position="194"/>
    </location>
</feature>
<proteinExistence type="inferred from homology"/>
<dbReference type="GO" id="GO:0006749">
    <property type="term" value="P:glutathione metabolic process"/>
    <property type="evidence" value="ECO:0007669"/>
    <property type="project" value="TreeGrafter"/>
</dbReference>
<comment type="catalytic activity">
    <reaction evidence="1">
        <text>2-hydroxychromene-2-carboxylate = (3E)-4-(2-hydroxyphenyl)-2-oxobut-3-enoate</text>
        <dbReference type="Rhea" id="RHEA:27401"/>
        <dbReference type="ChEBI" id="CHEBI:59350"/>
        <dbReference type="ChEBI" id="CHEBI:59353"/>
        <dbReference type="EC" id="5.99.1.4"/>
    </reaction>
</comment>
<comment type="similarity">
    <text evidence="1">Belongs to the GST superfamily. NadH family.</text>
</comment>
<evidence type="ECO:0000256" key="1">
    <source>
        <dbReference type="PIRNR" id="PIRNR006386"/>
    </source>
</evidence>
<dbReference type="InterPro" id="IPR051924">
    <property type="entry name" value="GST_Kappa/NadH"/>
</dbReference>
<dbReference type="Gene3D" id="3.40.30.10">
    <property type="entry name" value="Glutaredoxin"/>
    <property type="match status" value="1"/>
</dbReference>
<reference evidence="4 5" key="1">
    <citation type="submission" date="2016-10" db="EMBL/GenBank/DDBJ databases">
        <authorList>
            <person name="Varghese N."/>
            <person name="Submissions S."/>
        </authorList>
    </citation>
    <scope>NUCLEOTIDE SEQUENCE [LARGE SCALE GENOMIC DNA]</scope>
    <source>
        <strain evidence="4 5">FF3</strain>
    </source>
</reference>
<dbReference type="GO" id="GO:0004602">
    <property type="term" value="F:glutathione peroxidase activity"/>
    <property type="evidence" value="ECO:0007669"/>
    <property type="project" value="TreeGrafter"/>
</dbReference>
<evidence type="ECO:0000313" key="4">
    <source>
        <dbReference type="EMBL" id="SEJ65005.1"/>
    </source>
</evidence>
<dbReference type="Pfam" id="PF01323">
    <property type="entry name" value="DSBA"/>
    <property type="match status" value="1"/>
</dbReference>
<evidence type="ECO:0000313" key="5">
    <source>
        <dbReference type="Proteomes" id="UP000182932"/>
    </source>
</evidence>
<dbReference type="CDD" id="cd03022">
    <property type="entry name" value="DsbA_HCCA_Iso"/>
    <property type="match status" value="1"/>
</dbReference>
<protein>
    <recommendedName>
        <fullName evidence="1">2-hydroxychromene-2-carboxylate isomerase</fullName>
        <ecNumber evidence="1">5.99.1.4</ecNumber>
    </recommendedName>
</protein>
<feature type="active site" description="Nucleophile" evidence="2">
    <location>
        <position position="12"/>
    </location>
</feature>
<keyword evidence="1 4" id="KW-0413">Isomerase</keyword>
<dbReference type="Proteomes" id="UP000182932">
    <property type="component" value="Unassembled WGS sequence"/>
</dbReference>
<dbReference type="RefSeq" id="WP_074836964.1">
    <property type="nucleotide sequence ID" value="NZ_CATLQZ010000006.1"/>
</dbReference>
<dbReference type="GO" id="GO:1901170">
    <property type="term" value="P:naphthalene catabolic process"/>
    <property type="evidence" value="ECO:0007669"/>
    <property type="project" value="InterPro"/>
</dbReference>
<accession>A0A975ZNT9</accession>
<evidence type="ECO:0000256" key="2">
    <source>
        <dbReference type="PIRSR" id="PIRSR006386-1"/>
    </source>
</evidence>